<organism evidence="2 3">
    <name type="scientific">Volvox reticuliferus</name>
    <dbReference type="NCBI Taxonomy" id="1737510"/>
    <lineage>
        <taxon>Eukaryota</taxon>
        <taxon>Viridiplantae</taxon>
        <taxon>Chlorophyta</taxon>
        <taxon>core chlorophytes</taxon>
        <taxon>Chlorophyceae</taxon>
        <taxon>CS clade</taxon>
        <taxon>Chlamydomonadales</taxon>
        <taxon>Volvocaceae</taxon>
        <taxon>Volvox</taxon>
    </lineage>
</organism>
<name>A0A8J4CNJ1_9CHLO</name>
<dbReference type="SUPFAM" id="SSF55073">
    <property type="entry name" value="Nucleotide cyclase"/>
    <property type="match status" value="1"/>
</dbReference>
<gene>
    <name evidence="2" type="ORF">Vretifemale_13140</name>
</gene>
<feature type="non-terminal residue" evidence="2">
    <location>
        <position position="101"/>
    </location>
</feature>
<feature type="compositionally biased region" description="Pro residues" evidence="1">
    <location>
        <begin position="81"/>
        <end position="90"/>
    </location>
</feature>
<evidence type="ECO:0000313" key="3">
    <source>
        <dbReference type="Proteomes" id="UP000747110"/>
    </source>
</evidence>
<feature type="region of interest" description="Disordered" evidence="1">
    <location>
        <begin position="70"/>
        <end position="90"/>
    </location>
</feature>
<sequence length="101" mass="10693">IRHLSDLVYSDVAKRWKYSGEVLAAAKAVSDAANGGDVLIGTATLDRLDPDLLTKRCRLLYVGRHVLRGGNAARGATPPTLTQPPPPPGPGIVADLYALYS</sequence>
<evidence type="ECO:0000256" key="1">
    <source>
        <dbReference type="SAM" id="MobiDB-lite"/>
    </source>
</evidence>
<protein>
    <submittedName>
        <fullName evidence="2">Uncharacterized protein</fullName>
    </submittedName>
</protein>
<comment type="caution">
    <text evidence="2">The sequence shown here is derived from an EMBL/GenBank/DDBJ whole genome shotgun (WGS) entry which is preliminary data.</text>
</comment>
<dbReference type="Gene3D" id="3.30.70.1230">
    <property type="entry name" value="Nucleotide cyclase"/>
    <property type="match status" value="1"/>
</dbReference>
<accession>A0A8J4CNJ1</accession>
<feature type="non-terminal residue" evidence="2">
    <location>
        <position position="1"/>
    </location>
</feature>
<proteinExistence type="predicted"/>
<reference evidence="2" key="1">
    <citation type="journal article" date="2021" name="Proc. Natl. Acad. Sci. U.S.A.">
        <title>Three genomes in the algal genus Volvox reveal the fate of a haploid sex-determining region after a transition to homothallism.</title>
        <authorList>
            <person name="Yamamoto K."/>
            <person name="Hamaji T."/>
            <person name="Kawai-Toyooka H."/>
            <person name="Matsuzaki R."/>
            <person name="Takahashi F."/>
            <person name="Nishimura Y."/>
            <person name="Kawachi M."/>
            <person name="Noguchi H."/>
            <person name="Minakuchi Y."/>
            <person name="Umen J.G."/>
            <person name="Toyoda A."/>
            <person name="Nozaki H."/>
        </authorList>
    </citation>
    <scope>NUCLEOTIDE SEQUENCE</scope>
    <source>
        <strain evidence="2">NIES-3786</strain>
    </source>
</reference>
<dbReference type="EMBL" id="BNCP01000029">
    <property type="protein sequence ID" value="GIL84483.1"/>
    <property type="molecule type" value="Genomic_DNA"/>
</dbReference>
<dbReference type="AlphaFoldDB" id="A0A8J4CNJ1"/>
<keyword evidence="3" id="KW-1185">Reference proteome</keyword>
<dbReference type="Proteomes" id="UP000747110">
    <property type="component" value="Unassembled WGS sequence"/>
</dbReference>
<evidence type="ECO:0000313" key="2">
    <source>
        <dbReference type="EMBL" id="GIL84483.1"/>
    </source>
</evidence>
<dbReference type="InterPro" id="IPR029787">
    <property type="entry name" value="Nucleotide_cyclase"/>
</dbReference>